<dbReference type="Gene3D" id="1.20.5.100">
    <property type="entry name" value="Cytochrome c1, transmembrane anchor, C-terminal"/>
    <property type="match status" value="1"/>
</dbReference>
<organism evidence="8 9">
    <name type="scientific">Nothophoma quercina</name>
    <dbReference type="NCBI Taxonomy" id="749835"/>
    <lineage>
        <taxon>Eukaryota</taxon>
        <taxon>Fungi</taxon>
        <taxon>Dikarya</taxon>
        <taxon>Ascomycota</taxon>
        <taxon>Pezizomycotina</taxon>
        <taxon>Dothideomycetes</taxon>
        <taxon>Pleosporomycetidae</taxon>
        <taxon>Pleosporales</taxon>
        <taxon>Pleosporineae</taxon>
        <taxon>Didymellaceae</taxon>
        <taxon>Nothophoma</taxon>
    </lineage>
</organism>
<comment type="caution">
    <text evidence="8">The sequence shown here is derived from an EMBL/GenBank/DDBJ whole genome shotgun (WGS) entry which is preliminary data.</text>
</comment>
<dbReference type="InterPro" id="IPR036291">
    <property type="entry name" value="NAD(P)-bd_dom_sf"/>
</dbReference>
<accession>A0ABR3QVF5</accession>
<evidence type="ECO:0000256" key="6">
    <source>
        <dbReference type="ARBA" id="ARBA00047473"/>
    </source>
</evidence>
<sequence>MEGYFPGSGLKTAHVDASVEPIYPKVNSVCFVGAGFVGGPTAALVAYHNPDIMVNVVDLSQEKVAAWNSAHLPIHEIGLPKIVRIARDGTSDSMIDLAGLGTVSIPKRSPNLTFSTRVTESIAEADIVFICVNTPTKLYGLGAGATADLSILESATSMIAKNAKDGAIVVEKSTVPCGTAHMIRDLLDFHRPNARFEILNNPEFLAEGCAVDNLMHPDRILIGSSTTPEGLKAANTLKGVYAAWVPAQQILTVNTWSSELTKLVANAMLAQRISSINAVSALCEELGADVQELSLGLGADSRLGKRFLHAGIGFGGSCFEKDILNLSYMARSMHLTEVADYWMGVLHINNYQRQRFGRKVVHALNGSLRGKKIAVLGFAFKENTNDTRNSVAVHLIAELAAEMPAEISVFDPGCSVVGIEEEIRRLGLSDTQMQRIKVREHWRETVVNAAAVCVLTQWDQFRYPPVASVARAQAKAAKPSECTSISENDSWLGKDKLTEMDIIEIEKFVTRQGGNVCEDPLNRFTPESECAADCTDCRAKQVGMKEGETVDWTEVASLMCEPRWVFEGRNVVDGPKLEQLGFRVRAVGKAASS</sequence>
<dbReference type="InterPro" id="IPR028357">
    <property type="entry name" value="UDPglc_DH_bac"/>
</dbReference>
<dbReference type="InterPro" id="IPR001732">
    <property type="entry name" value="UDP-Glc/GDP-Man_DH_N"/>
</dbReference>
<dbReference type="PANTHER" id="PTHR11374">
    <property type="entry name" value="UDP-GLUCOSE DEHYDROGENASE/UDP-MANNAC DEHYDROGENASE"/>
    <property type="match status" value="1"/>
</dbReference>
<dbReference type="Gene3D" id="3.40.50.720">
    <property type="entry name" value="NAD(P)-binding Rossmann-like Domain"/>
    <property type="match status" value="2"/>
</dbReference>
<dbReference type="SUPFAM" id="SSF52413">
    <property type="entry name" value="UDP-glucose/GDP-mannose dehydrogenase C-terminal domain"/>
    <property type="match status" value="1"/>
</dbReference>
<evidence type="ECO:0000256" key="2">
    <source>
        <dbReference type="ARBA" id="ARBA00006601"/>
    </source>
</evidence>
<protein>
    <recommendedName>
        <fullName evidence="3">UDP-glucose 6-dehydrogenase</fullName>
        <ecNumber evidence="3">1.1.1.22</ecNumber>
    </recommendedName>
</protein>
<dbReference type="PIRSF" id="PIRSF500134">
    <property type="entry name" value="UDPglc_DH_bac"/>
    <property type="match status" value="1"/>
</dbReference>
<dbReference type="InterPro" id="IPR036220">
    <property type="entry name" value="UDP-Glc/GDP-Man_DH_C_sf"/>
</dbReference>
<keyword evidence="9" id="KW-1185">Reference proteome</keyword>
<proteinExistence type="inferred from homology"/>
<feature type="domain" description="UDP-glucose/GDP-mannose dehydrogenase C-terminal" evidence="7">
    <location>
        <begin position="374"/>
        <end position="479"/>
    </location>
</feature>
<reference evidence="8 9" key="1">
    <citation type="submission" date="2024-02" db="EMBL/GenBank/DDBJ databases">
        <title>De novo assembly and annotation of 12 fungi associated with fruit tree decline syndrome in Ontario, Canada.</title>
        <authorList>
            <person name="Sulman M."/>
            <person name="Ellouze W."/>
            <person name="Ilyukhin E."/>
        </authorList>
    </citation>
    <scope>NUCLEOTIDE SEQUENCE [LARGE SCALE GENOMIC DNA]</scope>
    <source>
        <strain evidence="8 9">M97-236</strain>
    </source>
</reference>
<comment type="similarity">
    <text evidence="2">Belongs to the UDP-glucose/GDP-mannose dehydrogenase family.</text>
</comment>
<dbReference type="SUPFAM" id="SSF51735">
    <property type="entry name" value="NAD(P)-binding Rossmann-fold domains"/>
    <property type="match status" value="1"/>
</dbReference>
<comment type="pathway">
    <text evidence="1">Nucleotide-sugar biosynthesis; UDP-alpha-D-glucuronate biosynthesis; UDP-alpha-D-glucuronate from UDP-alpha-D-glucose: step 1/1.</text>
</comment>
<evidence type="ECO:0000256" key="3">
    <source>
        <dbReference type="ARBA" id="ARBA00012954"/>
    </source>
</evidence>
<dbReference type="Pfam" id="PF03720">
    <property type="entry name" value="UDPG_MGDP_dh_C"/>
    <property type="match status" value="1"/>
</dbReference>
<evidence type="ECO:0000259" key="7">
    <source>
        <dbReference type="SMART" id="SM00984"/>
    </source>
</evidence>
<dbReference type="InterPro" id="IPR017476">
    <property type="entry name" value="UDP-Glc/GDP-Man"/>
</dbReference>
<evidence type="ECO:0000256" key="4">
    <source>
        <dbReference type="ARBA" id="ARBA00023002"/>
    </source>
</evidence>
<dbReference type="InterPro" id="IPR008927">
    <property type="entry name" value="6-PGluconate_DH-like_C_sf"/>
</dbReference>
<dbReference type="PANTHER" id="PTHR11374:SF3">
    <property type="entry name" value="UDP-GLUCOSE 6-DEHYDROGENASE"/>
    <property type="match status" value="1"/>
</dbReference>
<dbReference type="Proteomes" id="UP001521222">
    <property type="component" value="Unassembled WGS sequence"/>
</dbReference>
<dbReference type="SMART" id="SM00984">
    <property type="entry name" value="UDPG_MGDP_dh_C"/>
    <property type="match status" value="1"/>
</dbReference>
<dbReference type="PIRSF" id="PIRSF000124">
    <property type="entry name" value="UDPglc_GDPman_dh"/>
    <property type="match status" value="1"/>
</dbReference>
<dbReference type="InterPro" id="IPR028356">
    <property type="entry name" value="UDPglc_DH_euk"/>
</dbReference>
<keyword evidence="5" id="KW-0520">NAD</keyword>
<dbReference type="Pfam" id="PF03721">
    <property type="entry name" value="UDPG_MGDP_dh_N"/>
    <property type="match status" value="1"/>
</dbReference>
<evidence type="ECO:0000256" key="5">
    <source>
        <dbReference type="ARBA" id="ARBA00023027"/>
    </source>
</evidence>
<dbReference type="EC" id="1.1.1.22" evidence="3"/>
<dbReference type="InterPro" id="IPR014027">
    <property type="entry name" value="UDP-Glc/GDP-Man_DH_C"/>
</dbReference>
<gene>
    <name evidence="8" type="ORF">SLS59_008131</name>
</gene>
<dbReference type="SUPFAM" id="SSF48179">
    <property type="entry name" value="6-phosphogluconate dehydrogenase C-terminal domain-like"/>
    <property type="match status" value="1"/>
</dbReference>
<evidence type="ECO:0000313" key="8">
    <source>
        <dbReference type="EMBL" id="KAL1596140.1"/>
    </source>
</evidence>
<dbReference type="EMBL" id="JAKIXB020000030">
    <property type="protein sequence ID" value="KAL1596140.1"/>
    <property type="molecule type" value="Genomic_DNA"/>
</dbReference>
<dbReference type="InterPro" id="IPR014026">
    <property type="entry name" value="UDP-Glc/GDP-Man_DH_dimer"/>
</dbReference>
<evidence type="ECO:0000313" key="9">
    <source>
        <dbReference type="Proteomes" id="UP001521222"/>
    </source>
</evidence>
<dbReference type="Pfam" id="PF00984">
    <property type="entry name" value="UDPG_MGDP_dh"/>
    <property type="match status" value="1"/>
</dbReference>
<dbReference type="NCBIfam" id="TIGR03026">
    <property type="entry name" value="NDP-sugDHase"/>
    <property type="match status" value="1"/>
</dbReference>
<keyword evidence="4" id="KW-0560">Oxidoreductase</keyword>
<evidence type="ECO:0000256" key="1">
    <source>
        <dbReference type="ARBA" id="ARBA00004701"/>
    </source>
</evidence>
<comment type="catalytic activity">
    <reaction evidence="6">
        <text>UDP-alpha-D-glucose + 2 NAD(+) + H2O = UDP-alpha-D-glucuronate + 2 NADH + 3 H(+)</text>
        <dbReference type="Rhea" id="RHEA:23596"/>
        <dbReference type="ChEBI" id="CHEBI:15377"/>
        <dbReference type="ChEBI" id="CHEBI:15378"/>
        <dbReference type="ChEBI" id="CHEBI:57540"/>
        <dbReference type="ChEBI" id="CHEBI:57945"/>
        <dbReference type="ChEBI" id="CHEBI:58052"/>
        <dbReference type="ChEBI" id="CHEBI:58885"/>
        <dbReference type="EC" id="1.1.1.22"/>
    </reaction>
</comment>
<name>A0ABR3QVF5_9PLEO</name>